<feature type="region of interest" description="Disordered" evidence="1">
    <location>
        <begin position="27"/>
        <end position="70"/>
    </location>
</feature>
<evidence type="ECO:0000313" key="4">
    <source>
        <dbReference type="Proteomes" id="UP000660262"/>
    </source>
</evidence>
<evidence type="ECO:0000313" key="3">
    <source>
        <dbReference type="EMBL" id="GHP11539.1"/>
    </source>
</evidence>
<evidence type="ECO:0000259" key="2">
    <source>
        <dbReference type="Pfam" id="PF12697"/>
    </source>
</evidence>
<protein>
    <recommendedName>
        <fullName evidence="2">AB hydrolase-1 domain-containing protein</fullName>
    </recommendedName>
</protein>
<dbReference type="PANTHER" id="PTHR42886:SF53">
    <property type="entry name" value="ALPHA_BETA-HYDROLASES SUPERFAMILY PROTEIN"/>
    <property type="match status" value="1"/>
</dbReference>
<comment type="caution">
    <text evidence="3">The sequence shown here is derived from an EMBL/GenBank/DDBJ whole genome shotgun (WGS) entry which is preliminary data.</text>
</comment>
<dbReference type="AlphaFoldDB" id="A0A830I3C8"/>
<accession>A0A830I3C8</accession>
<organism evidence="3 4">
    <name type="scientific">Pycnococcus provasolii</name>
    <dbReference type="NCBI Taxonomy" id="41880"/>
    <lineage>
        <taxon>Eukaryota</taxon>
        <taxon>Viridiplantae</taxon>
        <taxon>Chlorophyta</taxon>
        <taxon>Pseudoscourfieldiophyceae</taxon>
        <taxon>Pseudoscourfieldiales</taxon>
        <taxon>Pycnococcaceae</taxon>
        <taxon>Pycnococcus</taxon>
    </lineage>
</organism>
<dbReference type="Gene3D" id="3.40.50.1820">
    <property type="entry name" value="alpha/beta hydrolase"/>
    <property type="match status" value="1"/>
</dbReference>
<dbReference type="InterPro" id="IPR000073">
    <property type="entry name" value="AB_hydrolase_1"/>
</dbReference>
<dbReference type="InterPro" id="IPR029058">
    <property type="entry name" value="AB_hydrolase_fold"/>
</dbReference>
<dbReference type="SUPFAM" id="SSF53474">
    <property type="entry name" value="alpha/beta-Hydrolases"/>
    <property type="match status" value="1"/>
</dbReference>
<keyword evidence="4" id="KW-1185">Reference proteome</keyword>
<dbReference type="PANTHER" id="PTHR42886">
    <property type="entry name" value="RE40534P-RELATED"/>
    <property type="match status" value="1"/>
</dbReference>
<dbReference type="OrthoDB" id="9988524at2759"/>
<gene>
    <name evidence="3" type="ORF">PPROV_001026700</name>
</gene>
<name>A0A830I3C8_9CHLO</name>
<feature type="compositionally biased region" description="Low complexity" evidence="1">
    <location>
        <begin position="27"/>
        <end position="51"/>
    </location>
</feature>
<evidence type="ECO:0000256" key="1">
    <source>
        <dbReference type="SAM" id="MobiDB-lite"/>
    </source>
</evidence>
<feature type="domain" description="AB hydrolase-1" evidence="2">
    <location>
        <begin position="107"/>
        <end position="313"/>
    </location>
</feature>
<dbReference type="Proteomes" id="UP000660262">
    <property type="component" value="Unassembled WGS sequence"/>
</dbReference>
<proteinExistence type="predicted"/>
<dbReference type="EMBL" id="BNJQ01000035">
    <property type="protein sequence ID" value="GHP11539.1"/>
    <property type="molecule type" value="Genomic_DNA"/>
</dbReference>
<dbReference type="Pfam" id="PF12697">
    <property type="entry name" value="Abhydrolase_6"/>
    <property type="match status" value="1"/>
</dbReference>
<reference evidence="3" key="1">
    <citation type="submission" date="2020-10" db="EMBL/GenBank/DDBJ databases">
        <title>Unveiling of a novel bifunctional photoreceptor, Dualchrome1, isolated from a cosmopolitan green alga.</title>
        <authorList>
            <person name="Suzuki S."/>
            <person name="Kawachi M."/>
        </authorList>
    </citation>
    <scope>NUCLEOTIDE SEQUENCE</scope>
    <source>
        <strain evidence="3">NIES 2893</strain>
    </source>
</reference>
<sequence>MGYSNPCPSKTALELMTPAERAKWVAGDDPAANAAPDMGNDVEDAAAAAQAKGNDVLAGENQPPPAKKKKASTLMNFSAIIAVSSSATLACTLTTPASSSSPQATAILIHGWRSSQNASIIQVLKNRLLRSDFAVLTYDARGCGASTGEQTYGGFSDEVKDLKRVVAHVETKLAKDAGVPPIKLLFGHSRGGNVALLYASRVGGIPAVVSAAARAQLNEGIRERLGDDGVAAIARGETLELPAGRNATTRVTPNDVAERLRINMNDELEMVCDTAFLLVAAHDDAVVPSDDAQRLKAMIPPRLSSDVVVVPGACHRFRDCESEVAEHVVAFVCSQFDLRDKIEGRSRDDAAPSVLGEWRKASMSK</sequence>